<dbReference type="EC" id="2.7.8.-" evidence="17"/>
<keyword evidence="20" id="KW-1185">Reference proteome</keyword>
<feature type="transmembrane region" description="Helical" evidence="17">
    <location>
        <begin position="37"/>
        <end position="62"/>
    </location>
</feature>
<dbReference type="HAMAP" id="MF_02241">
    <property type="entry name" value="PIP_synthase"/>
    <property type="match status" value="1"/>
</dbReference>
<dbReference type="Proteomes" id="UP000198546">
    <property type="component" value="Chromosome i"/>
</dbReference>
<dbReference type="RefSeq" id="WP_090594843.1">
    <property type="nucleotide sequence ID" value="NZ_LT629688.1"/>
</dbReference>
<comment type="subcellular location">
    <subcellularLocation>
        <location evidence="1 17">Cell membrane</location>
        <topology evidence="1 17">Multi-pass membrane protein</topology>
    </subcellularLocation>
</comment>
<keyword evidence="12 17" id="KW-0472">Membrane</keyword>
<evidence type="ECO:0000256" key="4">
    <source>
        <dbReference type="ARBA" id="ARBA00010441"/>
    </source>
</evidence>
<name>A0A1G7C3N9_9ACTN</name>
<feature type="binding site" evidence="17">
    <location>
        <position position="69"/>
    </location>
    <ligand>
        <name>a CDP-1,2-diacyl-sn-glycerol</name>
        <dbReference type="ChEBI" id="CHEBI:58332"/>
    </ligand>
</feature>
<sequence>MLQHLRSGWAAAMAPPASLLLRLGVTPDVVTWTGTALTVAVAVVFLPLGWLWQAALLLTLLVMSDGLDGQMARMSGRPTRWGAFLDSTLDRVADGAVLGGVALHLALADRPWSAGLALWALVAAQVTSYVKARAESVGLVTTAGLGSRAERLVLVLLALLLEGVGVPRALDVGVLLLALLTTVTVVQRVRAVHRSAAPDVGGSA</sequence>
<keyword evidence="17" id="KW-0443">Lipid metabolism</keyword>
<feature type="binding site" evidence="17">
    <location>
        <position position="86"/>
    </location>
    <ligand>
        <name>Mg(2+)</name>
        <dbReference type="ChEBI" id="CHEBI:18420"/>
        <label>1</label>
    </ligand>
</feature>
<evidence type="ECO:0000256" key="18">
    <source>
        <dbReference type="RuleBase" id="RU003750"/>
    </source>
</evidence>
<keyword evidence="10 17" id="KW-0460">Magnesium</keyword>
<dbReference type="GO" id="GO:0000287">
    <property type="term" value="F:magnesium ion binding"/>
    <property type="evidence" value="ECO:0007669"/>
    <property type="project" value="UniProtKB-UniRule"/>
</dbReference>
<evidence type="ECO:0000256" key="16">
    <source>
        <dbReference type="ARBA" id="ARBA00048865"/>
    </source>
</evidence>
<reference evidence="19 20" key="1">
    <citation type="submission" date="2016-10" db="EMBL/GenBank/DDBJ databases">
        <authorList>
            <person name="de Groot N.N."/>
        </authorList>
    </citation>
    <scope>NUCLEOTIDE SEQUENCE [LARGE SCALE GENOMIC DNA]</scope>
    <source>
        <strain evidence="19 20">MON 2.2</strain>
    </source>
</reference>
<dbReference type="InterPro" id="IPR048254">
    <property type="entry name" value="CDP_ALCOHOL_P_TRANSF_CS"/>
</dbReference>
<dbReference type="Pfam" id="PF01066">
    <property type="entry name" value="CDP-OH_P_transf"/>
    <property type="match status" value="1"/>
</dbReference>
<comment type="subunit">
    <text evidence="5 17">Homodimer.</text>
</comment>
<comment type="pathway">
    <text evidence="3">Lipid metabolism.</text>
</comment>
<comment type="caution">
    <text evidence="17">Lacks conserved residue(s) required for the propagation of feature annotation.</text>
</comment>
<evidence type="ECO:0000256" key="7">
    <source>
        <dbReference type="ARBA" id="ARBA00022679"/>
    </source>
</evidence>
<keyword evidence="8 17" id="KW-0812">Transmembrane</keyword>
<comment type="catalytic activity">
    <reaction evidence="13 17">
        <text>1,2-di-(9Z-octadecenoyl)-sn-glycero-3-cytidine-5'-diphosphate + 1D-myo-inositol 3-phosphate = 1,2-di-(9Z-octadecenoyl)-sn-glycero-3-phospho-(1D-myo-inositol-3-phosphate) + CMP + H(+)</text>
        <dbReference type="Rhea" id="RHEA:61216"/>
        <dbReference type="ChEBI" id="CHEBI:15378"/>
        <dbReference type="ChEBI" id="CHEBI:58401"/>
        <dbReference type="ChEBI" id="CHEBI:60377"/>
        <dbReference type="ChEBI" id="CHEBI:85356"/>
        <dbReference type="ChEBI" id="CHEBI:144472"/>
    </reaction>
</comment>
<evidence type="ECO:0000256" key="6">
    <source>
        <dbReference type="ARBA" id="ARBA00022475"/>
    </source>
</evidence>
<feature type="active site" description="Proton acceptor" evidence="17">
    <location>
        <position position="90"/>
    </location>
</feature>
<evidence type="ECO:0000256" key="10">
    <source>
        <dbReference type="ARBA" id="ARBA00022842"/>
    </source>
</evidence>
<keyword evidence="6 17" id="KW-1003">Cell membrane</keyword>
<comment type="catalytic activity">
    <reaction evidence="16 17">
        <text>a CDP-1,2-diacyl-sn-glycerol + 1D-myo-inositol 3-phosphate = a 1,2-diacyl-sn-glycero-3-phospho-(1D-myo-inositol-3-phosphate) + CMP + H(+)</text>
        <dbReference type="Rhea" id="RHEA:60504"/>
        <dbReference type="ChEBI" id="CHEBI:15378"/>
        <dbReference type="ChEBI" id="CHEBI:58088"/>
        <dbReference type="ChEBI" id="CHEBI:58332"/>
        <dbReference type="ChEBI" id="CHEBI:58401"/>
        <dbReference type="ChEBI" id="CHEBI:60377"/>
    </reaction>
</comment>
<comment type="function">
    <text evidence="17">Catalyzes the conjugation of the 1'-hydroxyl group of D-myo-inositol-3-phosphate (also named L-myo-inositol-1-phosphate) with a lipid tail of cytidine diphosphate diacylglycerol (CDP-DAG), forming phosphatidylinositol phosphate (PIP) and CMP. PIP is a precursor of phosphatidylinositol (PI) which is an essential lipid required for cell wall formation.</text>
</comment>
<comment type="cofactor">
    <cofactor evidence="17">
        <name>Mg(2+)</name>
        <dbReference type="ChEBI" id="CHEBI:18420"/>
    </cofactor>
    <text evidence="17">Contains a di-nuclear catalytic Mg(2+) center.</text>
</comment>
<keyword evidence="9 17" id="KW-0479">Metal-binding</keyword>
<dbReference type="Gene3D" id="1.20.120.1760">
    <property type="match status" value="1"/>
</dbReference>
<evidence type="ECO:0000256" key="11">
    <source>
        <dbReference type="ARBA" id="ARBA00022989"/>
    </source>
</evidence>
<evidence type="ECO:0000256" key="14">
    <source>
        <dbReference type="ARBA" id="ARBA00024082"/>
    </source>
</evidence>
<evidence type="ECO:0000256" key="12">
    <source>
        <dbReference type="ARBA" id="ARBA00023136"/>
    </source>
</evidence>
<comment type="pathway">
    <text evidence="2 17">Phospholipid metabolism; phosphatidylinositol phosphate biosynthesis.</text>
</comment>
<keyword evidence="17" id="KW-1208">Phospholipid metabolism</keyword>
<dbReference type="OrthoDB" id="116551at2"/>
<dbReference type="InterPro" id="IPR044268">
    <property type="entry name" value="PIP_synthase_PgsA1"/>
</dbReference>
<evidence type="ECO:0000313" key="19">
    <source>
        <dbReference type="EMBL" id="SDE33390.1"/>
    </source>
</evidence>
<feature type="binding site" evidence="17">
    <location>
        <position position="90"/>
    </location>
    <ligand>
        <name>Mg(2+)</name>
        <dbReference type="ChEBI" id="CHEBI:18420"/>
        <label>2</label>
    </ligand>
</feature>
<gene>
    <name evidence="19" type="ORF">SAMN04489747_3138</name>
</gene>
<evidence type="ECO:0000256" key="5">
    <source>
        <dbReference type="ARBA" id="ARBA00011738"/>
    </source>
</evidence>
<keyword evidence="17" id="KW-0444">Lipid biosynthesis</keyword>
<evidence type="ECO:0000313" key="20">
    <source>
        <dbReference type="Proteomes" id="UP000198546"/>
    </source>
</evidence>
<keyword evidence="11 17" id="KW-1133">Transmembrane helix</keyword>
<feature type="binding site" evidence="17">
    <location>
        <position position="65"/>
    </location>
    <ligand>
        <name>Mg(2+)</name>
        <dbReference type="ChEBI" id="CHEBI:18420"/>
        <label>1</label>
    </ligand>
</feature>
<dbReference type="GO" id="GO:0008654">
    <property type="term" value="P:phospholipid biosynthetic process"/>
    <property type="evidence" value="ECO:0007669"/>
    <property type="project" value="UniProtKB-UniRule"/>
</dbReference>
<comment type="similarity">
    <text evidence="4 17 18">Belongs to the CDP-alcohol phosphatidyltransferase class-I family.</text>
</comment>
<evidence type="ECO:0000256" key="3">
    <source>
        <dbReference type="ARBA" id="ARBA00005189"/>
    </source>
</evidence>
<dbReference type="EMBL" id="LT629688">
    <property type="protein sequence ID" value="SDE33390.1"/>
    <property type="molecule type" value="Genomic_DNA"/>
</dbReference>
<dbReference type="NCBIfam" id="NF045883">
    <property type="entry name" value="PIPSynth"/>
    <property type="match status" value="1"/>
</dbReference>
<keyword evidence="7 17" id="KW-0808">Transferase</keyword>
<evidence type="ECO:0000256" key="9">
    <source>
        <dbReference type="ARBA" id="ARBA00022723"/>
    </source>
</evidence>
<evidence type="ECO:0000256" key="2">
    <source>
        <dbReference type="ARBA" id="ARBA00004805"/>
    </source>
</evidence>
<proteinExistence type="inferred from homology"/>
<dbReference type="InterPro" id="IPR043130">
    <property type="entry name" value="CDP-OH_PTrfase_TM_dom"/>
</dbReference>
<evidence type="ECO:0000256" key="17">
    <source>
        <dbReference type="HAMAP-Rule" id="MF_02241"/>
    </source>
</evidence>
<dbReference type="InterPro" id="IPR000462">
    <property type="entry name" value="CDP-OH_P_trans"/>
</dbReference>
<evidence type="ECO:0000256" key="1">
    <source>
        <dbReference type="ARBA" id="ARBA00004651"/>
    </source>
</evidence>
<evidence type="ECO:0000256" key="8">
    <source>
        <dbReference type="ARBA" id="ARBA00022692"/>
    </source>
</evidence>
<dbReference type="PROSITE" id="PS00379">
    <property type="entry name" value="CDP_ALCOHOL_P_TRANSF"/>
    <property type="match status" value="1"/>
</dbReference>
<feature type="binding site" evidence="17">
    <location>
        <position position="79"/>
    </location>
    <ligand>
        <name>a CDP-1,2-diacyl-sn-glycerol</name>
        <dbReference type="ChEBI" id="CHEBI:58332"/>
    </ligand>
</feature>
<dbReference type="STRING" id="675864.SAMN04489747_3138"/>
<protein>
    <recommendedName>
        <fullName evidence="14 17">Phosphatidylinositol phosphate synthase</fullName>
        <shortName evidence="17">PIP synthase</shortName>
        <ecNumber evidence="17">2.7.8.-</ecNumber>
    </recommendedName>
    <alternativeName>
        <fullName evidence="15 17">CDP-diacylglycerol--D-myo-inositol-3-phosphate 3-phosphatidyltransferase</fullName>
    </alternativeName>
</protein>
<dbReference type="AlphaFoldDB" id="A0A1G7C3N9"/>
<feature type="binding site" evidence="17">
    <location>
        <position position="73"/>
    </location>
    <ligand>
        <name>a CDP-1,2-diacyl-sn-glycerol</name>
        <dbReference type="ChEBI" id="CHEBI:58332"/>
    </ligand>
</feature>
<evidence type="ECO:0000256" key="13">
    <source>
        <dbReference type="ARBA" id="ARBA00023935"/>
    </source>
</evidence>
<feature type="binding site" evidence="17">
    <location>
        <position position="65"/>
    </location>
    <ligand>
        <name>Mg(2+)</name>
        <dbReference type="ChEBI" id="CHEBI:18420"/>
        <label>2</label>
    </ligand>
</feature>
<feature type="binding site" evidence="17">
    <location>
        <position position="68"/>
    </location>
    <ligand>
        <name>Mg(2+)</name>
        <dbReference type="ChEBI" id="CHEBI:18420"/>
        <label>1</label>
    </ligand>
</feature>
<feature type="binding site" evidence="17">
    <location>
        <begin position="28"/>
        <end position="31"/>
    </location>
    <ligand>
        <name>a CDP-1,2-diacyl-sn-glycerol</name>
        <dbReference type="ChEBI" id="CHEBI:58332"/>
    </ligand>
</feature>
<accession>A0A1G7C3N9</accession>
<organism evidence="19 20">
    <name type="scientific">Auraticoccus monumenti</name>
    <dbReference type="NCBI Taxonomy" id="675864"/>
    <lineage>
        <taxon>Bacteria</taxon>
        <taxon>Bacillati</taxon>
        <taxon>Actinomycetota</taxon>
        <taxon>Actinomycetes</taxon>
        <taxon>Propionibacteriales</taxon>
        <taxon>Propionibacteriaceae</taxon>
        <taxon>Auraticoccus</taxon>
    </lineage>
</organism>
<dbReference type="GO" id="GO:0016780">
    <property type="term" value="F:phosphotransferase activity, for other substituted phosphate groups"/>
    <property type="evidence" value="ECO:0007669"/>
    <property type="project" value="UniProtKB-UniRule"/>
</dbReference>
<dbReference type="GO" id="GO:0005886">
    <property type="term" value="C:plasma membrane"/>
    <property type="evidence" value="ECO:0007669"/>
    <property type="project" value="UniProtKB-SubCell"/>
</dbReference>
<keyword evidence="17" id="KW-0594">Phospholipid biosynthesis</keyword>
<evidence type="ECO:0000256" key="15">
    <source>
        <dbReference type="ARBA" id="ARBA00033137"/>
    </source>
</evidence>
<feature type="binding site" evidence="17">
    <location>
        <position position="86"/>
    </location>
    <ligand>
        <name>Mg(2+)</name>
        <dbReference type="ChEBI" id="CHEBI:18420"/>
        <label>2</label>
    </ligand>
</feature>
<dbReference type="UniPathway" id="UPA00220"/>